<dbReference type="GO" id="GO:0016787">
    <property type="term" value="F:hydrolase activity"/>
    <property type="evidence" value="ECO:0007669"/>
    <property type="project" value="UniProtKB-KW"/>
</dbReference>
<evidence type="ECO:0000256" key="1">
    <source>
        <dbReference type="ARBA" id="ARBA00022741"/>
    </source>
</evidence>
<evidence type="ECO:0000313" key="6">
    <source>
        <dbReference type="Proteomes" id="UP000198778"/>
    </source>
</evidence>
<reference evidence="6" key="1">
    <citation type="submission" date="2016-10" db="EMBL/GenBank/DDBJ databases">
        <authorList>
            <person name="Varghese N."/>
            <person name="Submissions S."/>
        </authorList>
    </citation>
    <scope>NUCLEOTIDE SEQUENCE [LARGE SCALE GENOMIC DNA]</scope>
    <source>
        <strain evidence="6">CGMCC 1.10369</strain>
    </source>
</reference>
<dbReference type="AlphaFoldDB" id="A0A1H0J4D5"/>
<sequence>MSIVKVEKQGMMTTVQDKGRRGYQQYGITESGVMDPWALRWANLLAGNPDSAAGIEVTLMGPQLLFSEDTTIAVGGADLTAQLDGTEIPLWTSIPVKAGQRLHFGKPRQGVRAYIAIHGGIDTPLVLGSRSTYIKAKLGGFRGRELRNGDELPVGPQTMKSTRRKRLHQALLPDYDISVPIRVLPGPDTGMFPETALQTFFSKEYALTNEVDRMGYRLDGPPLSLTQEGKMISDAVAMGTIQIPASGYPLLLLADRQTSGGYARIGSVIHADLSKTAQLGPGKKVRFTETTLEEAHDLLKRKENRFQHFKKMHQL</sequence>
<keyword evidence="6" id="KW-1185">Reference proteome</keyword>
<dbReference type="EMBL" id="FNIL01000012">
    <property type="protein sequence ID" value="SDO38462.1"/>
    <property type="molecule type" value="Genomic_DNA"/>
</dbReference>
<dbReference type="STRING" id="745820.SAMN04488053_11263"/>
<evidence type="ECO:0000256" key="2">
    <source>
        <dbReference type="ARBA" id="ARBA00022801"/>
    </source>
</evidence>
<feature type="domain" description="Carboxyltransferase" evidence="4">
    <location>
        <begin position="25"/>
        <end position="306"/>
    </location>
</feature>
<dbReference type="PANTHER" id="PTHR43309">
    <property type="entry name" value="5-OXOPROLINASE SUBUNIT C"/>
    <property type="match status" value="1"/>
</dbReference>
<keyword evidence="1" id="KW-0547">Nucleotide-binding</keyword>
<keyword evidence="3" id="KW-0067">ATP-binding</keyword>
<name>A0A1H0J4D5_9BACI</name>
<organism evidence="5 6">
    <name type="scientific">Alkalicoccus daliensis</name>
    <dbReference type="NCBI Taxonomy" id="745820"/>
    <lineage>
        <taxon>Bacteria</taxon>
        <taxon>Bacillati</taxon>
        <taxon>Bacillota</taxon>
        <taxon>Bacilli</taxon>
        <taxon>Bacillales</taxon>
        <taxon>Bacillaceae</taxon>
        <taxon>Alkalicoccus</taxon>
    </lineage>
</organism>
<accession>A0A1H0J4D5</accession>
<dbReference type="SMART" id="SM00797">
    <property type="entry name" value="AHS2"/>
    <property type="match status" value="1"/>
</dbReference>
<protein>
    <submittedName>
        <fullName evidence="5">Antagonist of KipI</fullName>
    </submittedName>
</protein>
<keyword evidence="2" id="KW-0378">Hydrolase</keyword>
<dbReference type="Pfam" id="PF02626">
    <property type="entry name" value="CT_A_B"/>
    <property type="match status" value="1"/>
</dbReference>
<dbReference type="InterPro" id="IPR029000">
    <property type="entry name" value="Cyclophilin-like_dom_sf"/>
</dbReference>
<dbReference type="NCBIfam" id="TIGR00724">
    <property type="entry name" value="urea_amlyse_rel"/>
    <property type="match status" value="1"/>
</dbReference>
<evidence type="ECO:0000313" key="5">
    <source>
        <dbReference type="EMBL" id="SDO38462.1"/>
    </source>
</evidence>
<dbReference type="SUPFAM" id="SSF50891">
    <property type="entry name" value="Cyclophilin-like"/>
    <property type="match status" value="1"/>
</dbReference>
<proteinExistence type="predicted"/>
<dbReference type="Proteomes" id="UP000198778">
    <property type="component" value="Unassembled WGS sequence"/>
</dbReference>
<dbReference type="InterPro" id="IPR052708">
    <property type="entry name" value="PxpC"/>
</dbReference>
<dbReference type="Gene3D" id="2.40.100.10">
    <property type="entry name" value="Cyclophilin-like"/>
    <property type="match status" value="1"/>
</dbReference>
<dbReference type="RefSeq" id="WP_090843789.1">
    <property type="nucleotide sequence ID" value="NZ_FNIL01000012.1"/>
</dbReference>
<evidence type="ECO:0000256" key="3">
    <source>
        <dbReference type="ARBA" id="ARBA00022840"/>
    </source>
</evidence>
<dbReference type="InterPro" id="IPR003778">
    <property type="entry name" value="CT_A_B"/>
</dbReference>
<dbReference type="GO" id="GO:0005524">
    <property type="term" value="F:ATP binding"/>
    <property type="evidence" value="ECO:0007669"/>
    <property type="project" value="UniProtKB-KW"/>
</dbReference>
<evidence type="ECO:0000259" key="4">
    <source>
        <dbReference type="SMART" id="SM00797"/>
    </source>
</evidence>
<dbReference type="OrthoDB" id="9782422at2"/>
<gene>
    <name evidence="5" type="ORF">SAMN04488053_11263</name>
</gene>
<dbReference type="PANTHER" id="PTHR43309:SF5">
    <property type="entry name" value="5-OXOPROLINASE SUBUNIT C"/>
    <property type="match status" value="1"/>
</dbReference>